<keyword evidence="4" id="KW-0732">Signal</keyword>
<dbReference type="GO" id="GO:0005764">
    <property type="term" value="C:lysosome"/>
    <property type="evidence" value="ECO:0007669"/>
    <property type="project" value="TreeGrafter"/>
</dbReference>
<evidence type="ECO:0000256" key="1">
    <source>
        <dbReference type="ARBA" id="ARBA00007951"/>
    </source>
</evidence>
<dbReference type="InterPro" id="IPR017853">
    <property type="entry name" value="GH"/>
</dbReference>
<dbReference type="GO" id="GO:0006004">
    <property type="term" value="P:fucose metabolic process"/>
    <property type="evidence" value="ECO:0007669"/>
    <property type="project" value="TreeGrafter"/>
</dbReference>
<dbReference type="EMBL" id="OC320237">
    <property type="protein sequence ID" value="CAD7407593.1"/>
    <property type="molecule type" value="Genomic_DNA"/>
</dbReference>
<proteinExistence type="inferred from homology"/>
<keyword evidence="5" id="KW-0227">DNA damage</keyword>
<dbReference type="InterPro" id="IPR057739">
    <property type="entry name" value="Glyco_hydro_29_N"/>
</dbReference>
<sequence length="466" mass="53743">MLDKNETELSQKDKCETEQLKLRKQFELLKKQETKLDKEIQNVGKYIEMSNSEMLMVQLHMYNEVKDATQLVLGSLAKLENCSGHTSHLLAPHQPSSRATPFGNHCKGSVYCFKAPNVGNYEATWESLDTRPLPQWYDDAKFGIFIHWGVFSVPSYGNEWFWYRWKTNVSNFVTFMNDNYPPGFTYQNFAKEFTAEFFEPNDWADLFQLSGANNRVAQRLVRVGGTRTLYQDSVERRSKPSEVHHQLQRGAVENEVESGAQVSVMWQKIVENIELLKPRFEISGLSGHKTHNLAKVMVDLVVDCSVPIVSTVAERLCPGMRKVLRVVMEVPKKFGGLNSWRVGRKDIWQYFKRKFAGPISVLCGVDTRLPSDIRKFLVGNCTVFNHTEWQELSNYKSVISKFFINTQPPKKISLTNHEISLRRLCGDRMVVISEKQDAGLKRVAYLLPSWARLCELWDLIDVIVER</sequence>
<keyword evidence="8" id="KW-0326">Glycosidase</keyword>
<comment type="similarity">
    <text evidence="2">Belongs to the SWI5/SAE3 family.</text>
</comment>
<dbReference type="InterPro" id="IPR000933">
    <property type="entry name" value="Glyco_hydro_29"/>
</dbReference>
<dbReference type="PANTHER" id="PTHR10030:SF37">
    <property type="entry name" value="ALPHA-L-FUCOSIDASE-RELATED"/>
    <property type="match status" value="1"/>
</dbReference>
<dbReference type="GO" id="GO:0004560">
    <property type="term" value="F:alpha-L-fucosidase activity"/>
    <property type="evidence" value="ECO:0007669"/>
    <property type="project" value="UniProtKB-EC"/>
</dbReference>
<comment type="similarity">
    <text evidence="1">Belongs to the glycosyl hydrolase 29 family.</text>
</comment>
<dbReference type="InterPro" id="IPR010760">
    <property type="entry name" value="DNA-repair_Swi5"/>
</dbReference>
<evidence type="ECO:0000256" key="5">
    <source>
        <dbReference type="ARBA" id="ARBA00022763"/>
    </source>
</evidence>
<feature type="domain" description="Glycoside hydrolase family 29 N-terminal" evidence="9">
    <location>
        <begin position="118"/>
        <end position="212"/>
    </location>
</feature>
<dbReference type="GO" id="GO:0006281">
    <property type="term" value="P:DNA repair"/>
    <property type="evidence" value="ECO:0007669"/>
    <property type="project" value="UniProtKB-KW"/>
</dbReference>
<name>A0A7R9D3R6_TIMCR</name>
<evidence type="ECO:0000256" key="8">
    <source>
        <dbReference type="ARBA" id="ARBA00023295"/>
    </source>
</evidence>
<gene>
    <name evidence="10" type="ORF">TCEB3V08_LOCUS9095</name>
</gene>
<dbReference type="SUPFAM" id="SSF51445">
    <property type="entry name" value="(Trans)glycosidases"/>
    <property type="match status" value="1"/>
</dbReference>
<evidence type="ECO:0000256" key="3">
    <source>
        <dbReference type="ARBA" id="ARBA00012662"/>
    </source>
</evidence>
<accession>A0A7R9D3R6</accession>
<evidence type="ECO:0000259" key="9">
    <source>
        <dbReference type="Pfam" id="PF01120"/>
    </source>
</evidence>
<dbReference type="SMART" id="SM00812">
    <property type="entry name" value="Alpha_L_fucos"/>
    <property type="match status" value="1"/>
</dbReference>
<dbReference type="PANTHER" id="PTHR10030">
    <property type="entry name" value="ALPHA-L-FUCOSIDASE"/>
    <property type="match status" value="1"/>
</dbReference>
<evidence type="ECO:0000256" key="4">
    <source>
        <dbReference type="ARBA" id="ARBA00022729"/>
    </source>
</evidence>
<dbReference type="Pfam" id="PF07061">
    <property type="entry name" value="Swi5"/>
    <property type="match status" value="1"/>
</dbReference>
<evidence type="ECO:0000256" key="7">
    <source>
        <dbReference type="ARBA" id="ARBA00023204"/>
    </source>
</evidence>
<evidence type="ECO:0000256" key="2">
    <source>
        <dbReference type="ARBA" id="ARBA00008060"/>
    </source>
</evidence>
<dbReference type="Pfam" id="PF01120">
    <property type="entry name" value="Alpha_L_fucos"/>
    <property type="match status" value="1"/>
</dbReference>
<dbReference type="Gene3D" id="1.20.5.170">
    <property type="match status" value="1"/>
</dbReference>
<keyword evidence="6" id="KW-0378">Hydrolase</keyword>
<keyword evidence="7" id="KW-0234">DNA repair</keyword>
<dbReference type="EC" id="3.2.1.51" evidence="3"/>
<dbReference type="GO" id="GO:0016139">
    <property type="term" value="P:glycoside catabolic process"/>
    <property type="evidence" value="ECO:0007669"/>
    <property type="project" value="TreeGrafter"/>
</dbReference>
<protein>
    <recommendedName>
        <fullName evidence="3">alpha-L-fucosidase</fullName>
        <ecNumber evidence="3">3.2.1.51</ecNumber>
    </recommendedName>
</protein>
<dbReference type="Gene3D" id="3.20.20.80">
    <property type="entry name" value="Glycosidases"/>
    <property type="match status" value="1"/>
</dbReference>
<evidence type="ECO:0000256" key="6">
    <source>
        <dbReference type="ARBA" id="ARBA00022801"/>
    </source>
</evidence>
<organism evidence="10">
    <name type="scientific">Timema cristinae</name>
    <name type="common">Walking stick</name>
    <dbReference type="NCBI Taxonomy" id="61476"/>
    <lineage>
        <taxon>Eukaryota</taxon>
        <taxon>Metazoa</taxon>
        <taxon>Ecdysozoa</taxon>
        <taxon>Arthropoda</taxon>
        <taxon>Hexapoda</taxon>
        <taxon>Insecta</taxon>
        <taxon>Pterygota</taxon>
        <taxon>Neoptera</taxon>
        <taxon>Polyneoptera</taxon>
        <taxon>Phasmatodea</taxon>
        <taxon>Timematodea</taxon>
        <taxon>Timematoidea</taxon>
        <taxon>Timematidae</taxon>
        <taxon>Timema</taxon>
    </lineage>
</organism>
<dbReference type="AlphaFoldDB" id="A0A7R9D3R6"/>
<evidence type="ECO:0000313" key="10">
    <source>
        <dbReference type="EMBL" id="CAD7407593.1"/>
    </source>
</evidence>
<reference evidence="10" key="1">
    <citation type="submission" date="2020-11" db="EMBL/GenBank/DDBJ databases">
        <authorList>
            <person name="Tran Van P."/>
        </authorList>
    </citation>
    <scope>NUCLEOTIDE SEQUENCE</scope>
</reference>